<dbReference type="InterPro" id="IPR020568">
    <property type="entry name" value="Ribosomal_Su5_D2-typ_SF"/>
</dbReference>
<dbReference type="EC" id="2.7.1.148" evidence="2 10"/>
<evidence type="ECO:0000256" key="2">
    <source>
        <dbReference type="ARBA" id="ARBA00012052"/>
    </source>
</evidence>
<feature type="active site" evidence="10">
    <location>
        <position position="12"/>
    </location>
</feature>
<evidence type="ECO:0000259" key="11">
    <source>
        <dbReference type="Pfam" id="PF00288"/>
    </source>
</evidence>
<evidence type="ECO:0000259" key="12">
    <source>
        <dbReference type="Pfam" id="PF08544"/>
    </source>
</evidence>
<keyword evidence="4 10" id="KW-0808">Transferase</keyword>
<dbReference type="SUPFAM" id="SSF54211">
    <property type="entry name" value="Ribosomal protein S5 domain 2-like"/>
    <property type="match status" value="1"/>
</dbReference>
<comment type="catalytic activity">
    <reaction evidence="10">
        <text>4-CDP-2-C-methyl-D-erythritol + ATP = 4-CDP-2-C-methyl-D-erythritol 2-phosphate + ADP + H(+)</text>
        <dbReference type="Rhea" id="RHEA:18437"/>
        <dbReference type="ChEBI" id="CHEBI:15378"/>
        <dbReference type="ChEBI" id="CHEBI:30616"/>
        <dbReference type="ChEBI" id="CHEBI:57823"/>
        <dbReference type="ChEBI" id="CHEBI:57919"/>
        <dbReference type="ChEBI" id="CHEBI:456216"/>
        <dbReference type="EC" id="2.7.1.148"/>
    </reaction>
</comment>
<accession>A0ABQ6HIH9</accession>
<comment type="function">
    <text evidence="10">Catalyzes the phosphorylation of the position 2 hydroxy group of 4-diphosphocytidyl-2C-methyl-D-erythritol.</text>
</comment>
<dbReference type="InterPro" id="IPR006204">
    <property type="entry name" value="GHMP_kinase_N_dom"/>
</dbReference>
<dbReference type="HAMAP" id="MF_00061">
    <property type="entry name" value="IspE"/>
    <property type="match status" value="1"/>
</dbReference>
<dbReference type="PIRSF" id="PIRSF010376">
    <property type="entry name" value="IspE"/>
    <property type="match status" value="1"/>
</dbReference>
<dbReference type="PANTHER" id="PTHR43527">
    <property type="entry name" value="4-DIPHOSPHOCYTIDYL-2-C-METHYL-D-ERYTHRITOL KINASE, CHLOROPLASTIC"/>
    <property type="match status" value="1"/>
</dbReference>
<organism evidence="13 14">
    <name type="scientific">Thalassotalea loyana</name>
    <dbReference type="NCBI Taxonomy" id="280483"/>
    <lineage>
        <taxon>Bacteria</taxon>
        <taxon>Pseudomonadati</taxon>
        <taxon>Pseudomonadota</taxon>
        <taxon>Gammaproteobacteria</taxon>
        <taxon>Alteromonadales</taxon>
        <taxon>Colwelliaceae</taxon>
        <taxon>Thalassotalea</taxon>
    </lineage>
</organism>
<evidence type="ECO:0000256" key="10">
    <source>
        <dbReference type="HAMAP-Rule" id="MF_00061"/>
    </source>
</evidence>
<keyword evidence="7 10" id="KW-0067">ATP-binding</keyword>
<keyword evidence="14" id="KW-1185">Reference proteome</keyword>
<dbReference type="NCBIfam" id="TIGR00154">
    <property type="entry name" value="ispE"/>
    <property type="match status" value="1"/>
</dbReference>
<dbReference type="Pfam" id="PF00288">
    <property type="entry name" value="GHMP_kinases_N"/>
    <property type="match status" value="1"/>
</dbReference>
<comment type="caution">
    <text evidence="13">The sequence shown here is derived from an EMBL/GenBank/DDBJ whole genome shotgun (WGS) entry which is preliminary data.</text>
</comment>
<dbReference type="Pfam" id="PF08544">
    <property type="entry name" value="GHMP_kinases_C"/>
    <property type="match status" value="1"/>
</dbReference>
<dbReference type="InterPro" id="IPR013750">
    <property type="entry name" value="GHMP_kinase_C_dom"/>
</dbReference>
<sequence length="283" mass="30967">MSRIFSFPAPAKLNLFLHITGQRSNGYHNLQTLFQFLDYGDTLHFEVTNGQTVELLTEFDGVAIEDNLIYRAAKKLQTYSGVSQGVKISIDKILPMGGGLGGGSSNAATVLIALNTLWKLDLDKQTLADIGLELGADVPIFVHGYASFAEGVGEIITPQSPVEHWYLVTKPAVSISTAQVFGAEDLTRNTPLIDKSNYHLEQCHNDCQDWVINHYPEVANLIAWLIEYAPSQMTGTGACVFSSFATEQEARYIQSKLPSGIESFVAKGANISPLQHAIEKLSF</sequence>
<dbReference type="GO" id="GO:0016301">
    <property type="term" value="F:kinase activity"/>
    <property type="evidence" value="ECO:0007669"/>
    <property type="project" value="UniProtKB-KW"/>
</dbReference>
<evidence type="ECO:0000313" key="14">
    <source>
        <dbReference type="Proteomes" id="UP001157134"/>
    </source>
</evidence>
<evidence type="ECO:0000256" key="3">
    <source>
        <dbReference type="ARBA" id="ARBA00017473"/>
    </source>
</evidence>
<dbReference type="EMBL" id="BSSV01000007">
    <property type="protein sequence ID" value="GLX86761.1"/>
    <property type="molecule type" value="Genomic_DNA"/>
</dbReference>
<evidence type="ECO:0000313" key="13">
    <source>
        <dbReference type="EMBL" id="GLX86761.1"/>
    </source>
</evidence>
<comment type="similarity">
    <text evidence="1 10">Belongs to the GHMP kinase family. IspE subfamily.</text>
</comment>
<evidence type="ECO:0000256" key="1">
    <source>
        <dbReference type="ARBA" id="ARBA00009684"/>
    </source>
</evidence>
<evidence type="ECO:0000256" key="9">
    <source>
        <dbReference type="ARBA" id="ARBA00032554"/>
    </source>
</evidence>
<dbReference type="Gene3D" id="3.30.70.890">
    <property type="entry name" value="GHMP kinase, C-terminal domain"/>
    <property type="match status" value="1"/>
</dbReference>
<dbReference type="SUPFAM" id="SSF55060">
    <property type="entry name" value="GHMP Kinase, C-terminal domain"/>
    <property type="match status" value="1"/>
</dbReference>
<feature type="domain" description="GHMP kinase N-terminal" evidence="11">
    <location>
        <begin position="67"/>
        <end position="144"/>
    </location>
</feature>
<dbReference type="InterPro" id="IPR004424">
    <property type="entry name" value="IspE"/>
</dbReference>
<keyword evidence="6 10" id="KW-0418">Kinase</keyword>
<dbReference type="Proteomes" id="UP001157134">
    <property type="component" value="Unassembled WGS sequence"/>
</dbReference>
<evidence type="ECO:0000256" key="6">
    <source>
        <dbReference type="ARBA" id="ARBA00022777"/>
    </source>
</evidence>
<dbReference type="PANTHER" id="PTHR43527:SF2">
    <property type="entry name" value="4-DIPHOSPHOCYTIDYL-2-C-METHYL-D-ERYTHRITOL KINASE, CHLOROPLASTIC"/>
    <property type="match status" value="1"/>
</dbReference>
<proteinExistence type="inferred from homology"/>
<evidence type="ECO:0000256" key="7">
    <source>
        <dbReference type="ARBA" id="ARBA00022840"/>
    </source>
</evidence>
<keyword evidence="5 10" id="KW-0547">Nucleotide-binding</keyword>
<comment type="pathway">
    <text evidence="10">Isoprenoid biosynthesis; isopentenyl diphosphate biosynthesis via DXP pathway; isopentenyl diphosphate from 1-deoxy-D-xylulose 5-phosphate: step 3/6.</text>
</comment>
<dbReference type="InterPro" id="IPR036554">
    <property type="entry name" value="GHMP_kinase_C_sf"/>
</dbReference>
<dbReference type="InterPro" id="IPR014721">
    <property type="entry name" value="Ribsml_uS5_D2-typ_fold_subgr"/>
</dbReference>
<feature type="active site" evidence="10">
    <location>
        <position position="137"/>
    </location>
</feature>
<reference evidence="13 14" key="1">
    <citation type="submission" date="2023-03" db="EMBL/GenBank/DDBJ databases">
        <title>Thalassotalea loyana LMG 22536T draft genome sequence.</title>
        <authorList>
            <person name="Sawabe T."/>
        </authorList>
    </citation>
    <scope>NUCLEOTIDE SEQUENCE [LARGE SCALE GENOMIC DNA]</scope>
    <source>
        <strain evidence="13 14">LMG 22536</strain>
    </source>
</reference>
<evidence type="ECO:0000256" key="4">
    <source>
        <dbReference type="ARBA" id="ARBA00022679"/>
    </source>
</evidence>
<feature type="domain" description="GHMP kinase C-terminal" evidence="12">
    <location>
        <begin position="210"/>
        <end position="258"/>
    </location>
</feature>
<gene>
    <name evidence="10 13" type="primary">ispE</name>
    <name evidence="13" type="ORF">tloyanaT_30140</name>
</gene>
<dbReference type="RefSeq" id="WP_284300115.1">
    <property type="nucleotide sequence ID" value="NZ_BSSV01000007.1"/>
</dbReference>
<evidence type="ECO:0000256" key="5">
    <source>
        <dbReference type="ARBA" id="ARBA00022741"/>
    </source>
</evidence>
<protein>
    <recommendedName>
        <fullName evidence="3 10">4-diphosphocytidyl-2-C-methyl-D-erythritol kinase</fullName>
        <shortName evidence="10">CMK</shortName>
        <ecNumber evidence="2 10">2.7.1.148</ecNumber>
    </recommendedName>
    <alternativeName>
        <fullName evidence="9 10">4-(cytidine-5'-diphospho)-2-C-methyl-D-erythritol kinase</fullName>
    </alternativeName>
</protein>
<name>A0ABQ6HIH9_9GAMM</name>
<feature type="binding site" evidence="10">
    <location>
        <begin position="95"/>
        <end position="105"/>
    </location>
    <ligand>
        <name>ATP</name>
        <dbReference type="ChEBI" id="CHEBI:30616"/>
    </ligand>
</feature>
<dbReference type="Gene3D" id="3.30.230.10">
    <property type="match status" value="1"/>
</dbReference>
<keyword evidence="8 10" id="KW-0414">Isoprene biosynthesis</keyword>
<evidence type="ECO:0000256" key="8">
    <source>
        <dbReference type="ARBA" id="ARBA00023229"/>
    </source>
</evidence>